<evidence type="ECO:0000313" key="2">
    <source>
        <dbReference type="EMBL" id="GGM82350.1"/>
    </source>
</evidence>
<keyword evidence="3" id="KW-1185">Reference proteome</keyword>
<dbReference type="RefSeq" id="WP_156035044.1">
    <property type="nucleotide sequence ID" value="NZ_BMNZ01000001.1"/>
</dbReference>
<keyword evidence="1" id="KW-0812">Transmembrane</keyword>
<keyword evidence="1" id="KW-0472">Membrane</keyword>
<protein>
    <recommendedName>
        <fullName evidence="4">Lipoprotein</fullName>
    </recommendedName>
</protein>
<feature type="transmembrane region" description="Helical" evidence="1">
    <location>
        <begin position="111"/>
        <end position="132"/>
    </location>
</feature>
<keyword evidence="1" id="KW-1133">Transmembrane helix</keyword>
<reference evidence="3" key="1">
    <citation type="journal article" date="2019" name="Int. J. Syst. Evol. Microbiol.">
        <title>The Global Catalogue of Microorganisms (GCM) 10K type strain sequencing project: providing services to taxonomists for standard genome sequencing and annotation.</title>
        <authorList>
            <consortium name="The Broad Institute Genomics Platform"/>
            <consortium name="The Broad Institute Genome Sequencing Center for Infectious Disease"/>
            <person name="Wu L."/>
            <person name="Ma J."/>
        </authorList>
    </citation>
    <scope>NUCLEOTIDE SEQUENCE [LARGE SCALE GENOMIC DNA]</scope>
    <source>
        <strain evidence="3">JCM 1365</strain>
    </source>
</reference>
<evidence type="ECO:0000256" key="1">
    <source>
        <dbReference type="SAM" id="Phobius"/>
    </source>
</evidence>
<sequence length="142" mass="14173">MRAVRVLLVMVGAGLVAVGVAEALAHLTVGQLGGLGVWLAGAIVVHDALVAPATAVVSRMVERGGRALSPVSRGILRVGLVVGSVLTLVLVPGVVAQGRGTSNPTVLTHDYAATLGVVWAVVTAVTVASVLVSQGRSDVRGS</sequence>
<proteinExistence type="predicted"/>
<name>A0ABQ2HJS2_9MICO</name>
<dbReference type="Proteomes" id="UP000623461">
    <property type="component" value="Unassembled WGS sequence"/>
</dbReference>
<evidence type="ECO:0008006" key="4">
    <source>
        <dbReference type="Google" id="ProtNLM"/>
    </source>
</evidence>
<dbReference type="EMBL" id="BMNZ01000001">
    <property type="protein sequence ID" value="GGM82350.1"/>
    <property type="molecule type" value="Genomic_DNA"/>
</dbReference>
<accession>A0ABQ2HJS2</accession>
<evidence type="ECO:0000313" key="3">
    <source>
        <dbReference type="Proteomes" id="UP000623461"/>
    </source>
</evidence>
<feature type="transmembrane region" description="Helical" evidence="1">
    <location>
        <begin position="35"/>
        <end position="57"/>
    </location>
</feature>
<feature type="transmembrane region" description="Helical" evidence="1">
    <location>
        <begin position="78"/>
        <end position="99"/>
    </location>
</feature>
<organism evidence="2 3">
    <name type="scientific">Terrabacter tumescens</name>
    <dbReference type="NCBI Taxonomy" id="60443"/>
    <lineage>
        <taxon>Bacteria</taxon>
        <taxon>Bacillati</taxon>
        <taxon>Actinomycetota</taxon>
        <taxon>Actinomycetes</taxon>
        <taxon>Micrococcales</taxon>
        <taxon>Intrasporangiaceae</taxon>
        <taxon>Terrabacter</taxon>
    </lineage>
</organism>
<comment type="caution">
    <text evidence="2">The sequence shown here is derived from an EMBL/GenBank/DDBJ whole genome shotgun (WGS) entry which is preliminary data.</text>
</comment>
<gene>
    <name evidence="2" type="ORF">GCM10009721_03520</name>
</gene>